<dbReference type="AlphaFoldDB" id="A0A1R3GMZ7"/>
<keyword evidence="2" id="KW-1185">Reference proteome</keyword>
<dbReference type="STRING" id="210143.A0A1R3GMZ7"/>
<gene>
    <name evidence="1" type="ORF">CCACVL1_24792</name>
</gene>
<dbReference type="InterPro" id="IPR052760">
    <property type="entry name" value="Mitochondrial_malonyltrans"/>
</dbReference>
<dbReference type="Proteomes" id="UP000188268">
    <property type="component" value="Unassembled WGS sequence"/>
</dbReference>
<dbReference type="Gramene" id="OMO59485">
    <property type="protein sequence ID" value="OMO59485"/>
    <property type="gene ID" value="CCACVL1_24792"/>
</dbReference>
<accession>A0A1R3GMZ7</accession>
<dbReference type="SUPFAM" id="SSF52151">
    <property type="entry name" value="FabD/lysophospholipase-like"/>
    <property type="match status" value="1"/>
</dbReference>
<dbReference type="InterPro" id="IPR016035">
    <property type="entry name" value="Acyl_Trfase/lysoPLipase"/>
</dbReference>
<sequence length="156" mass="16905">MYLGFVASVALHSSLSLLRSNGAAPHRCFCLHNSSRSRVFMSVSIGSQAVVDDVLFADYKPTSAFLFPGQGAQAVGMEKEAQTTHPYKYVGDNLDLQGLNMFKILAALDILLKLTIFDYEPMAAASIGQYPGVANSIGSDIENLKLPLNYTNLIPM</sequence>
<dbReference type="OrthoDB" id="541883at2759"/>
<dbReference type="EMBL" id="AWWV01013924">
    <property type="protein sequence ID" value="OMO59485.1"/>
    <property type="molecule type" value="Genomic_DNA"/>
</dbReference>
<comment type="caution">
    <text evidence="1">The sequence shown here is derived from an EMBL/GenBank/DDBJ whole genome shotgun (WGS) entry which is preliminary data.</text>
</comment>
<organism evidence="1 2">
    <name type="scientific">Corchorus capsularis</name>
    <name type="common">Jute</name>
    <dbReference type="NCBI Taxonomy" id="210143"/>
    <lineage>
        <taxon>Eukaryota</taxon>
        <taxon>Viridiplantae</taxon>
        <taxon>Streptophyta</taxon>
        <taxon>Embryophyta</taxon>
        <taxon>Tracheophyta</taxon>
        <taxon>Spermatophyta</taxon>
        <taxon>Magnoliopsida</taxon>
        <taxon>eudicotyledons</taxon>
        <taxon>Gunneridae</taxon>
        <taxon>Pentapetalae</taxon>
        <taxon>rosids</taxon>
        <taxon>malvids</taxon>
        <taxon>Malvales</taxon>
        <taxon>Malvaceae</taxon>
        <taxon>Grewioideae</taxon>
        <taxon>Apeibeae</taxon>
        <taxon>Corchorus</taxon>
    </lineage>
</organism>
<evidence type="ECO:0000313" key="2">
    <source>
        <dbReference type="Proteomes" id="UP000188268"/>
    </source>
</evidence>
<dbReference type="PANTHER" id="PTHR47170:SF2">
    <property type="entry name" value="MALONYL-COA:ACP TRANSACYLASE (MAT) DOMAIN-CONTAINING PROTEIN"/>
    <property type="match status" value="1"/>
</dbReference>
<reference evidence="1 2" key="1">
    <citation type="submission" date="2013-09" db="EMBL/GenBank/DDBJ databases">
        <title>Corchorus capsularis genome sequencing.</title>
        <authorList>
            <person name="Alam M."/>
            <person name="Haque M.S."/>
            <person name="Islam M.S."/>
            <person name="Emdad E.M."/>
            <person name="Islam M.M."/>
            <person name="Ahmed B."/>
            <person name="Halim A."/>
            <person name="Hossen Q.M.M."/>
            <person name="Hossain M.Z."/>
            <person name="Ahmed R."/>
            <person name="Khan M.M."/>
            <person name="Islam R."/>
            <person name="Rashid M.M."/>
            <person name="Khan S.A."/>
            <person name="Rahman M.S."/>
            <person name="Alam M."/>
        </authorList>
    </citation>
    <scope>NUCLEOTIDE SEQUENCE [LARGE SCALE GENOMIC DNA]</scope>
    <source>
        <strain evidence="2">cv. CVL-1</strain>
        <tissue evidence="1">Whole seedling</tissue>
    </source>
</reference>
<dbReference type="PANTHER" id="PTHR47170">
    <property type="entry name" value="MALONYL-COA ACP TRANSACYLASE, ACP-BINDING"/>
    <property type="match status" value="1"/>
</dbReference>
<proteinExistence type="predicted"/>
<protein>
    <submittedName>
        <fullName evidence="1">Malonyl-CoA-acyl carrier protein transacylase, mitochondrial</fullName>
    </submittedName>
</protein>
<evidence type="ECO:0000313" key="1">
    <source>
        <dbReference type="EMBL" id="OMO59485.1"/>
    </source>
</evidence>
<name>A0A1R3GMZ7_COCAP</name>